<dbReference type="EMBL" id="BAABDG010000002">
    <property type="protein sequence ID" value="GAA3888702.1"/>
    <property type="molecule type" value="Genomic_DNA"/>
</dbReference>
<sequence length="63" mass="6829">MQKAAIELGGRALRRAFRLTQSGKRMLRLTACAGLVKHSVQAVWGVSAGKSQFDAKTSTILKQ</sequence>
<gene>
    <name evidence="1" type="ORF">GCM10022405_12770</name>
</gene>
<keyword evidence="2" id="KW-1185">Reference proteome</keyword>
<reference evidence="2" key="1">
    <citation type="journal article" date="2019" name="Int. J. Syst. Evol. Microbiol.">
        <title>The Global Catalogue of Microorganisms (GCM) 10K type strain sequencing project: providing services to taxonomists for standard genome sequencing and annotation.</title>
        <authorList>
            <consortium name="The Broad Institute Genomics Platform"/>
            <consortium name="The Broad Institute Genome Sequencing Center for Infectious Disease"/>
            <person name="Wu L."/>
            <person name="Ma J."/>
        </authorList>
    </citation>
    <scope>NUCLEOTIDE SEQUENCE [LARGE SCALE GENOMIC DNA]</scope>
    <source>
        <strain evidence="2">JCM 17201</strain>
    </source>
</reference>
<organism evidence="1 2">
    <name type="scientific">Gibbsiella dentisursi</name>
    <dbReference type="NCBI Taxonomy" id="796890"/>
    <lineage>
        <taxon>Bacteria</taxon>
        <taxon>Pseudomonadati</taxon>
        <taxon>Pseudomonadota</taxon>
        <taxon>Gammaproteobacteria</taxon>
        <taxon>Enterobacterales</taxon>
        <taxon>Yersiniaceae</taxon>
        <taxon>Gibbsiella</taxon>
    </lineage>
</organism>
<evidence type="ECO:0000313" key="2">
    <source>
        <dbReference type="Proteomes" id="UP001499994"/>
    </source>
</evidence>
<dbReference type="Proteomes" id="UP001499994">
    <property type="component" value="Unassembled WGS sequence"/>
</dbReference>
<protein>
    <recommendedName>
        <fullName evidence="3">Transposase</fullName>
    </recommendedName>
</protein>
<evidence type="ECO:0000313" key="1">
    <source>
        <dbReference type="EMBL" id="GAA3888702.1"/>
    </source>
</evidence>
<name>A0ABP7KUZ9_9GAMM</name>
<accession>A0ABP7KUZ9</accession>
<comment type="caution">
    <text evidence="1">The sequence shown here is derived from an EMBL/GenBank/DDBJ whole genome shotgun (WGS) entry which is preliminary data.</text>
</comment>
<proteinExistence type="predicted"/>
<evidence type="ECO:0008006" key="3">
    <source>
        <dbReference type="Google" id="ProtNLM"/>
    </source>
</evidence>